<keyword evidence="4 8" id="KW-0812">Transmembrane</keyword>
<feature type="non-terminal residue" evidence="10">
    <location>
        <position position="1"/>
    </location>
</feature>
<evidence type="ECO:0000256" key="8">
    <source>
        <dbReference type="SAM" id="Phobius"/>
    </source>
</evidence>
<keyword evidence="11" id="KW-1185">Reference proteome</keyword>
<keyword evidence="5 8" id="KW-1133">Transmembrane helix</keyword>
<feature type="transmembrane region" description="Helical" evidence="8">
    <location>
        <begin position="86"/>
        <end position="107"/>
    </location>
</feature>
<comment type="subcellular location">
    <subcellularLocation>
        <location evidence="1">Golgi apparatus membrane</location>
        <topology evidence="1">Multi-pass membrane protein</topology>
    </subcellularLocation>
</comment>
<dbReference type="GO" id="GO:0000139">
    <property type="term" value="C:Golgi membrane"/>
    <property type="evidence" value="ECO:0007669"/>
    <property type="project" value="UniProtKB-SubCell"/>
</dbReference>
<reference evidence="10" key="1">
    <citation type="submission" date="2020-11" db="EMBL/GenBank/DDBJ databases">
        <authorList>
            <person name="Tran Van P."/>
        </authorList>
    </citation>
    <scope>NUCLEOTIDE SEQUENCE</scope>
</reference>
<evidence type="ECO:0000313" key="11">
    <source>
        <dbReference type="Proteomes" id="UP000759131"/>
    </source>
</evidence>
<dbReference type="GO" id="GO:0005789">
    <property type="term" value="C:endoplasmic reticulum membrane"/>
    <property type="evidence" value="ECO:0007669"/>
    <property type="project" value="TreeGrafter"/>
</dbReference>
<feature type="transmembrane region" description="Helical" evidence="8">
    <location>
        <begin position="114"/>
        <end position="133"/>
    </location>
</feature>
<sequence>MWKKWLVWPRRTAYRSLNDNIADNSITVPFGSLAVMAVTLPLVAMIVCIMWSLVYEFESSTSTHCGVNNYLPSVSAAIGAFAPQKYIWRLAIGLHSFPRYIIAYVYYNRYDSKLVFGLNVVEITALLGLTYVSSTENFPFHSKCFQLFLMTAFVGMVLHLIKYRETKFKRLMAVTNISAGCLAVYFYLRHNNYCETGVYTLFAFCEYLVSFYDFNQTIFAITDRRYHSINYSA</sequence>
<evidence type="ECO:0000256" key="4">
    <source>
        <dbReference type="ARBA" id="ARBA00022692"/>
    </source>
</evidence>
<evidence type="ECO:0000256" key="7">
    <source>
        <dbReference type="ARBA" id="ARBA00023136"/>
    </source>
</evidence>
<evidence type="ECO:0000256" key="1">
    <source>
        <dbReference type="ARBA" id="ARBA00004653"/>
    </source>
</evidence>
<feature type="transmembrane region" description="Helical" evidence="8">
    <location>
        <begin position="33"/>
        <end position="54"/>
    </location>
</feature>
<dbReference type="AlphaFoldDB" id="A0A7R9KCV5"/>
<feature type="domain" description="CWH43-like N-terminal" evidence="9">
    <location>
        <begin position="30"/>
        <end position="214"/>
    </location>
</feature>
<name>A0A7R9KCV5_9ACAR</name>
<dbReference type="GO" id="GO:0006506">
    <property type="term" value="P:GPI anchor biosynthetic process"/>
    <property type="evidence" value="ECO:0007669"/>
    <property type="project" value="UniProtKB-KW"/>
</dbReference>
<organism evidence="10">
    <name type="scientific">Medioppia subpectinata</name>
    <dbReference type="NCBI Taxonomy" id="1979941"/>
    <lineage>
        <taxon>Eukaryota</taxon>
        <taxon>Metazoa</taxon>
        <taxon>Ecdysozoa</taxon>
        <taxon>Arthropoda</taxon>
        <taxon>Chelicerata</taxon>
        <taxon>Arachnida</taxon>
        <taxon>Acari</taxon>
        <taxon>Acariformes</taxon>
        <taxon>Sarcoptiformes</taxon>
        <taxon>Oribatida</taxon>
        <taxon>Brachypylina</taxon>
        <taxon>Oppioidea</taxon>
        <taxon>Oppiidae</taxon>
        <taxon>Medioppia</taxon>
    </lineage>
</organism>
<gene>
    <name evidence="10" type="ORF">OSB1V03_LOCUS1220</name>
</gene>
<accession>A0A7R9KCV5</accession>
<dbReference type="Pfam" id="PF10277">
    <property type="entry name" value="Frag1"/>
    <property type="match status" value="1"/>
</dbReference>
<evidence type="ECO:0000256" key="3">
    <source>
        <dbReference type="ARBA" id="ARBA00022502"/>
    </source>
</evidence>
<protein>
    <recommendedName>
        <fullName evidence="9">CWH43-like N-terminal domain-containing protein</fullName>
    </recommendedName>
</protein>
<dbReference type="PANTHER" id="PTHR12892">
    <property type="entry name" value="FGF RECEPTOR ACTIVATING PROTEIN 1"/>
    <property type="match status" value="1"/>
</dbReference>
<dbReference type="EMBL" id="CAJPIZ010000332">
    <property type="protein sequence ID" value="CAG2101169.1"/>
    <property type="molecule type" value="Genomic_DNA"/>
</dbReference>
<dbReference type="PANTHER" id="PTHR12892:SF11">
    <property type="entry name" value="POST-GPI ATTACHMENT TO PROTEINS FACTOR 2"/>
    <property type="match status" value="1"/>
</dbReference>
<comment type="similarity">
    <text evidence="2">Belongs to the PGAP2 family.</text>
</comment>
<evidence type="ECO:0000256" key="2">
    <source>
        <dbReference type="ARBA" id="ARBA00007414"/>
    </source>
</evidence>
<dbReference type="EMBL" id="OC854907">
    <property type="protein sequence ID" value="CAD7620739.1"/>
    <property type="molecule type" value="Genomic_DNA"/>
</dbReference>
<evidence type="ECO:0000259" key="9">
    <source>
        <dbReference type="Pfam" id="PF10277"/>
    </source>
</evidence>
<dbReference type="OrthoDB" id="68581at2759"/>
<feature type="transmembrane region" description="Helical" evidence="8">
    <location>
        <begin position="145"/>
        <end position="163"/>
    </location>
</feature>
<dbReference type="InterPro" id="IPR039545">
    <property type="entry name" value="PGAP2"/>
</dbReference>
<evidence type="ECO:0000313" key="10">
    <source>
        <dbReference type="EMBL" id="CAD7620739.1"/>
    </source>
</evidence>
<keyword evidence="6" id="KW-0333">Golgi apparatus</keyword>
<keyword evidence="3" id="KW-0337">GPI-anchor biosynthesis</keyword>
<dbReference type="InterPro" id="IPR019402">
    <property type="entry name" value="CWH43_N"/>
</dbReference>
<evidence type="ECO:0000256" key="6">
    <source>
        <dbReference type="ARBA" id="ARBA00023034"/>
    </source>
</evidence>
<evidence type="ECO:0000256" key="5">
    <source>
        <dbReference type="ARBA" id="ARBA00022989"/>
    </source>
</evidence>
<dbReference type="Proteomes" id="UP000759131">
    <property type="component" value="Unassembled WGS sequence"/>
</dbReference>
<proteinExistence type="inferred from homology"/>
<keyword evidence="7 8" id="KW-0472">Membrane</keyword>